<dbReference type="Proteomes" id="UP000028186">
    <property type="component" value="Chromosome I"/>
</dbReference>
<dbReference type="AlphaFoldDB" id="A0A068T255"/>
<dbReference type="RefSeq" id="WP_038539567.1">
    <property type="nucleotide sequence ID" value="NZ_HG938355.1"/>
</dbReference>
<sequence>MKAAEQKVRETATALHDAIAEARAAGLHVVWPRTVYDLPTIAVSETGKAATTVHVDMPEGTDPALAGKAEAAAAKAVEKTVERAK</sequence>
<dbReference type="PATRIC" id="fig|1028801.3.peg.163"/>
<protein>
    <submittedName>
        <fullName evidence="1">Uncharacterized protein</fullName>
    </submittedName>
</protein>
<dbReference type="EMBL" id="HG938355">
    <property type="protein sequence ID" value="CDN52537.1"/>
    <property type="molecule type" value="Genomic_DNA"/>
</dbReference>
<evidence type="ECO:0000313" key="2">
    <source>
        <dbReference type="Proteomes" id="UP000028186"/>
    </source>
</evidence>
<gene>
    <name evidence="1" type="ORF">RG1141_CH01720</name>
</gene>
<proteinExistence type="predicted"/>
<dbReference type="KEGG" id="ngl:RG1141_CH01720"/>
<organism evidence="1 2">
    <name type="scientific">Neorhizobium galegae bv. officinalis bv. officinalis str. HAMBI 1141</name>
    <dbReference type="NCBI Taxonomy" id="1028801"/>
    <lineage>
        <taxon>Bacteria</taxon>
        <taxon>Pseudomonadati</taxon>
        <taxon>Pseudomonadota</taxon>
        <taxon>Alphaproteobacteria</taxon>
        <taxon>Hyphomicrobiales</taxon>
        <taxon>Rhizobiaceae</taxon>
        <taxon>Rhizobium/Agrobacterium group</taxon>
        <taxon>Neorhizobium</taxon>
    </lineage>
</organism>
<dbReference type="HOGENOM" id="CLU_2509263_0_0_5"/>
<accession>A0A068T255</accession>
<evidence type="ECO:0000313" key="1">
    <source>
        <dbReference type="EMBL" id="CDN52537.1"/>
    </source>
</evidence>
<reference evidence="2" key="1">
    <citation type="journal article" date="2014" name="BMC Genomics">
        <title>Genome sequencing of two Neorhizobium galegae strains reveals a noeT gene responsible for the unusual acetylation of the nodulation factors.</title>
        <authorList>
            <person name="Osterman J."/>
            <person name="Marsh J."/>
            <person name="Laine P.K."/>
            <person name="Zeng Z."/>
            <person name="Alatalo E."/>
            <person name="Sullivan J.T."/>
            <person name="Young J.P."/>
            <person name="Thomas-Oates J."/>
            <person name="Paulin L."/>
            <person name="Lindstrom K."/>
        </authorList>
    </citation>
    <scope>NUCLEOTIDE SEQUENCE [LARGE SCALE GENOMIC DNA]</scope>
    <source>
        <strain evidence="2">HAMBI 1141</strain>
    </source>
</reference>
<name>A0A068T255_NEOGA</name>